<dbReference type="InterPro" id="IPR057051">
    <property type="entry name" value="PARP14_RPM_1"/>
</dbReference>
<evidence type="ECO:0008006" key="6">
    <source>
        <dbReference type="Google" id="ProtNLM"/>
    </source>
</evidence>
<dbReference type="GeneTree" id="ENSGT00940000154311"/>
<dbReference type="Bgee" id="ENSPREG00000019299">
    <property type="expression patterns" value="Expressed in caudal fin"/>
</dbReference>
<dbReference type="Ensembl" id="ENSPRET00000028839.1">
    <property type="protein sequence ID" value="ENSPREP00000028525.1"/>
    <property type="gene ID" value="ENSPREG00000019299.1"/>
</dbReference>
<protein>
    <recommendedName>
        <fullName evidence="6">PAR14</fullName>
    </recommendedName>
</protein>
<reference evidence="5" key="1">
    <citation type="submission" date="2013-11" db="EMBL/GenBank/DDBJ databases">
        <title>The genomic landscape of the Guanapo guppy.</title>
        <authorList>
            <person name="Kuenstner A."/>
            <person name="Dreyer C."/>
        </authorList>
    </citation>
    <scope>NUCLEOTIDE SEQUENCE</scope>
    <source>
        <strain evidence="5">Guanapo</strain>
    </source>
</reference>
<dbReference type="OMA" id="RIKSHEP"/>
<dbReference type="AlphaFoldDB" id="A0A3P9Q382"/>
<dbReference type="Gene3D" id="3.30.70.330">
    <property type="match status" value="2"/>
</dbReference>
<feature type="domain" description="PARP14 second RRM" evidence="3">
    <location>
        <begin position="120"/>
        <end position="203"/>
    </location>
</feature>
<sequence length="254" mass="28230">MAEEYAFPVLVELEESNTPRLKNKLVKYFQSKKSNGGDCEVDYESGSQTALLRFRKEEDQKNVLGKETHQISLDEGVLKMTVPDHAGTDKQSPIQEPNPVDEGQTGAKGKDGDSDDEEQCSKLAVLGNIPESVTSEFLEMLVESILRDLSSPAASEDYNLELIPDISSAVVTFQSGKDNIEFIERCPQIRMFTKKNLSVRPLETTKKIVVEGVLDCSEDMLCLYFEDKGGDVEDVQLNEVEQSAVVTFKNHQGS</sequence>
<reference evidence="4" key="2">
    <citation type="submission" date="2025-08" db="UniProtKB">
        <authorList>
            <consortium name="Ensembl"/>
        </authorList>
    </citation>
    <scope>IDENTIFICATION</scope>
    <source>
        <strain evidence="4">Guanapo</strain>
    </source>
</reference>
<dbReference type="Pfam" id="PF23245">
    <property type="entry name" value="RRM_PARP14_2"/>
    <property type="match status" value="1"/>
</dbReference>
<dbReference type="PANTHER" id="PTHR15225">
    <property type="entry name" value="INTERFERON-INDUCED PROTEIN 35/NMI N-MYC/STAT INTERACTING PROTEIN"/>
    <property type="match status" value="1"/>
</dbReference>
<proteinExistence type="predicted"/>
<name>A0A3P9Q382_POERE</name>
<evidence type="ECO:0000259" key="2">
    <source>
        <dbReference type="Pfam" id="PF23222"/>
    </source>
</evidence>
<dbReference type="STRING" id="8081.ENSPREP00000028525"/>
<feature type="region of interest" description="Disordered" evidence="1">
    <location>
        <begin position="83"/>
        <end position="118"/>
    </location>
</feature>
<accession>A0A3P9Q382</accession>
<feature type="domain" description="PAR14-like first RRM" evidence="2">
    <location>
        <begin position="9"/>
        <end position="82"/>
    </location>
</feature>
<dbReference type="Proteomes" id="UP000242638">
    <property type="component" value="Unassembled WGS sequence"/>
</dbReference>
<dbReference type="InterPro" id="IPR012677">
    <property type="entry name" value="Nucleotide-bd_a/b_plait_sf"/>
</dbReference>
<organism evidence="4 5">
    <name type="scientific">Poecilia reticulata</name>
    <name type="common">Guppy</name>
    <name type="synonym">Acanthophacelus reticulatus</name>
    <dbReference type="NCBI Taxonomy" id="8081"/>
    <lineage>
        <taxon>Eukaryota</taxon>
        <taxon>Metazoa</taxon>
        <taxon>Chordata</taxon>
        <taxon>Craniata</taxon>
        <taxon>Vertebrata</taxon>
        <taxon>Euteleostomi</taxon>
        <taxon>Actinopterygii</taxon>
        <taxon>Neopterygii</taxon>
        <taxon>Teleostei</taxon>
        <taxon>Neoteleostei</taxon>
        <taxon>Acanthomorphata</taxon>
        <taxon>Ovalentaria</taxon>
        <taxon>Atherinomorphae</taxon>
        <taxon>Cyprinodontiformes</taxon>
        <taxon>Poeciliidae</taxon>
        <taxon>Poeciliinae</taxon>
        <taxon>Poecilia</taxon>
    </lineage>
</organism>
<evidence type="ECO:0000313" key="4">
    <source>
        <dbReference type="Ensembl" id="ENSPREP00000028525.1"/>
    </source>
</evidence>
<evidence type="ECO:0000256" key="1">
    <source>
        <dbReference type="SAM" id="MobiDB-lite"/>
    </source>
</evidence>
<dbReference type="Pfam" id="PF23222">
    <property type="entry name" value="RRM_PARP14_1"/>
    <property type="match status" value="1"/>
</dbReference>
<dbReference type="InterPro" id="IPR057050">
    <property type="entry name" value="RRM_PARP14_2"/>
</dbReference>
<reference evidence="4" key="3">
    <citation type="submission" date="2025-09" db="UniProtKB">
        <authorList>
            <consortium name="Ensembl"/>
        </authorList>
    </citation>
    <scope>IDENTIFICATION</scope>
    <source>
        <strain evidence="4">Guanapo</strain>
    </source>
</reference>
<evidence type="ECO:0000313" key="5">
    <source>
        <dbReference type="Proteomes" id="UP000242638"/>
    </source>
</evidence>
<keyword evidence="5" id="KW-1185">Reference proteome</keyword>
<evidence type="ECO:0000259" key="3">
    <source>
        <dbReference type="Pfam" id="PF23245"/>
    </source>
</evidence>
<dbReference type="Pfam" id="PF23085">
    <property type="entry name" value="RRM_PARP14_3"/>
    <property type="match status" value="1"/>
</dbReference>